<accession>A0A1C3WQ43</accession>
<dbReference type="RefSeq" id="WP_092853834.1">
    <property type="nucleotide sequence ID" value="NZ_FMAH01000035.1"/>
</dbReference>
<reference evidence="2" key="1">
    <citation type="submission" date="2016-08" db="EMBL/GenBank/DDBJ databases">
        <authorList>
            <person name="Varghese N."/>
            <person name="Submissions Spin"/>
        </authorList>
    </citation>
    <scope>NUCLEOTIDE SEQUENCE [LARGE SCALE GENOMIC DNA]</scope>
    <source>
        <strain evidence="2">HAMBI 2971</strain>
    </source>
</reference>
<evidence type="ECO:0000313" key="1">
    <source>
        <dbReference type="EMBL" id="SCB41844.1"/>
    </source>
</evidence>
<keyword evidence="2" id="KW-1185">Reference proteome</keyword>
<dbReference type="AlphaFoldDB" id="A0A1C3WQ43"/>
<dbReference type="OrthoDB" id="8455229at2"/>
<sequence>MTNPKPIYHSELQCSVFSLSYDFVTRQGVLNMAETTACDMNGCIAFFQRIDPKVQAIQTKAGNLDDTSYLLVGKEWKANLPPRKEV</sequence>
<dbReference type="Proteomes" id="UP000199435">
    <property type="component" value="Unassembled WGS sequence"/>
</dbReference>
<protein>
    <submittedName>
        <fullName evidence="1">Uncharacterized protein</fullName>
    </submittedName>
</protein>
<proteinExistence type="predicted"/>
<dbReference type="STRING" id="411945.GA0061102_103531"/>
<organism evidence="1 2">
    <name type="scientific">Rhizobium miluonense</name>
    <dbReference type="NCBI Taxonomy" id="411945"/>
    <lineage>
        <taxon>Bacteria</taxon>
        <taxon>Pseudomonadati</taxon>
        <taxon>Pseudomonadota</taxon>
        <taxon>Alphaproteobacteria</taxon>
        <taxon>Hyphomicrobiales</taxon>
        <taxon>Rhizobiaceae</taxon>
        <taxon>Rhizobium/Agrobacterium group</taxon>
        <taxon>Rhizobium</taxon>
    </lineage>
</organism>
<evidence type="ECO:0000313" key="2">
    <source>
        <dbReference type="Proteomes" id="UP000199435"/>
    </source>
</evidence>
<name>A0A1C3WQ43_9HYPH</name>
<dbReference type="EMBL" id="FMAH01000035">
    <property type="protein sequence ID" value="SCB41844.1"/>
    <property type="molecule type" value="Genomic_DNA"/>
</dbReference>
<gene>
    <name evidence="1" type="ORF">GA0061102_103531</name>
</gene>